<dbReference type="Proteomes" id="UP000270190">
    <property type="component" value="Unassembled WGS sequence"/>
</dbReference>
<dbReference type="NCBIfam" id="TIGR01617">
    <property type="entry name" value="arsC_related"/>
    <property type="match status" value="1"/>
</dbReference>
<dbReference type="Pfam" id="PF03960">
    <property type="entry name" value="ArsC"/>
    <property type="match status" value="1"/>
</dbReference>
<comment type="similarity">
    <text evidence="1">Belongs to the ArsC family.</text>
</comment>
<keyword evidence="4" id="KW-1185">Reference proteome</keyword>
<dbReference type="CDD" id="cd03032">
    <property type="entry name" value="ArsC_Spx"/>
    <property type="match status" value="1"/>
</dbReference>
<evidence type="ECO:0000313" key="4">
    <source>
        <dbReference type="Proteomes" id="UP000243591"/>
    </source>
</evidence>
<accession>A0A1D2KDF5</accession>
<reference evidence="3" key="3">
    <citation type="submission" date="2018-04" db="EMBL/GenBank/DDBJ databases">
        <authorList>
            <person name="Go L.Y."/>
            <person name="Mitchell J.A."/>
        </authorList>
    </citation>
    <scope>NUCLEOTIDE SEQUENCE</scope>
    <source>
        <strain evidence="3">BSAS1 3</strain>
    </source>
</reference>
<protein>
    <submittedName>
        <fullName evidence="3">Regulatory protein Spx (Redox-active center Transcription regulation)</fullName>
    </submittedName>
    <submittedName>
        <fullName evidence="2">Transcriptional regulator Spx</fullName>
    </submittedName>
</protein>
<evidence type="ECO:0000313" key="3">
    <source>
        <dbReference type="EMBL" id="SPP30271.1"/>
    </source>
</evidence>
<dbReference type="PANTHER" id="PTHR30041:SF7">
    <property type="entry name" value="GLOBAL TRANSCRIPTIONAL REGULATOR SPX"/>
    <property type="match status" value="1"/>
</dbReference>
<dbReference type="RefSeq" id="WP_029091895.1">
    <property type="nucleotide sequence ID" value="NZ_CBCPHX010000006.1"/>
</dbReference>
<dbReference type="AlphaFoldDB" id="A0A1D2KDF5"/>
<proteinExistence type="inferred from homology"/>
<reference evidence="2 4" key="1">
    <citation type="submission" date="2017-09" db="EMBL/GenBank/DDBJ databases">
        <title>Complete Genome Sequences of Two Strains of the Meat Spoilage Bacterium Brochothrix thermosphacta Isolated from Ground Chicken.</title>
        <authorList>
            <person name="Paoli G.C."/>
            <person name="Wijey C."/>
            <person name="Chen C.-Y."/>
            <person name="Nguyen L."/>
            <person name="Yan X."/>
            <person name="Irwin P.L."/>
        </authorList>
    </citation>
    <scope>NUCLEOTIDE SEQUENCE [LARGE SCALE GENOMIC DNA]</scope>
    <source>
        <strain evidence="2 4">BI</strain>
    </source>
</reference>
<dbReference type="PROSITE" id="PS51353">
    <property type="entry name" value="ARSC"/>
    <property type="match status" value="1"/>
</dbReference>
<dbReference type="InterPro" id="IPR006660">
    <property type="entry name" value="Arsenate_reductase-like"/>
</dbReference>
<dbReference type="KEGG" id="bths:CNY62_07340"/>
<dbReference type="NCBIfam" id="NF002459">
    <property type="entry name" value="PRK01655.1"/>
    <property type="match status" value="1"/>
</dbReference>
<organism evidence="2 4">
    <name type="scientific">Brochothrix thermosphacta</name>
    <name type="common">Microbacterium thermosphactum</name>
    <dbReference type="NCBI Taxonomy" id="2756"/>
    <lineage>
        <taxon>Bacteria</taxon>
        <taxon>Bacillati</taxon>
        <taxon>Bacillota</taxon>
        <taxon>Bacilli</taxon>
        <taxon>Bacillales</taxon>
        <taxon>Listeriaceae</taxon>
        <taxon>Brochothrix</taxon>
    </lineage>
</organism>
<evidence type="ECO:0000313" key="5">
    <source>
        <dbReference type="Proteomes" id="UP000270190"/>
    </source>
</evidence>
<dbReference type="PANTHER" id="PTHR30041">
    <property type="entry name" value="ARSENATE REDUCTASE"/>
    <property type="match status" value="1"/>
</dbReference>
<sequence>MVTIYTTPSCTSCRKAVAWLKEHNIPFKEQNLFKQKLSRDQLKEILSLSENGTDDVISQKSKAFQHVKKDIDNYTLDELFTLMIENPTIMKRPILIDEKRLEVGFNQEDIRSFLPRKVRNYELSELQAKLNLEEAI</sequence>
<gene>
    <name evidence="3" type="primary">spxA</name>
    <name evidence="3" type="ORF">BTBSAS_70122</name>
    <name evidence="2" type="ORF">CNY62_07340</name>
</gene>
<dbReference type="OrthoDB" id="9794155at2"/>
<dbReference type="InterPro" id="IPR006504">
    <property type="entry name" value="Tscrpt_reg_Spx/MgsR"/>
</dbReference>
<dbReference type="EMBL" id="OUNC01000067">
    <property type="protein sequence ID" value="SPP30271.1"/>
    <property type="molecule type" value="Genomic_DNA"/>
</dbReference>
<dbReference type="SUPFAM" id="SSF52833">
    <property type="entry name" value="Thioredoxin-like"/>
    <property type="match status" value="1"/>
</dbReference>
<dbReference type="STRING" id="2756.BFR44_10285"/>
<dbReference type="EMBL" id="CP023483">
    <property type="protein sequence ID" value="ATF26220.1"/>
    <property type="molecule type" value="Genomic_DNA"/>
</dbReference>
<dbReference type="GeneID" id="66537101"/>
<dbReference type="Gene3D" id="3.40.30.10">
    <property type="entry name" value="Glutaredoxin"/>
    <property type="match status" value="1"/>
</dbReference>
<evidence type="ECO:0000256" key="1">
    <source>
        <dbReference type="PROSITE-ProRule" id="PRU01282"/>
    </source>
</evidence>
<evidence type="ECO:0000313" key="2">
    <source>
        <dbReference type="EMBL" id="ATF26220.1"/>
    </source>
</evidence>
<dbReference type="InterPro" id="IPR036249">
    <property type="entry name" value="Thioredoxin-like_sf"/>
</dbReference>
<reference evidence="5" key="2">
    <citation type="submission" date="2018-04" db="EMBL/GenBank/DDBJ databases">
        <authorList>
            <person name="Illikoud N."/>
        </authorList>
    </citation>
    <scope>NUCLEOTIDE SEQUENCE [LARGE SCALE GENOMIC DNA]</scope>
</reference>
<dbReference type="Proteomes" id="UP000243591">
    <property type="component" value="Chromosome"/>
</dbReference>
<name>A0A1D2KDF5_BROTH</name>